<evidence type="ECO:0000313" key="9">
    <source>
        <dbReference type="Proteomes" id="UP001310692"/>
    </source>
</evidence>
<dbReference type="EMBL" id="JAZDRO010000002">
    <property type="protein sequence ID" value="MEE2566203.1"/>
    <property type="molecule type" value="Genomic_DNA"/>
</dbReference>
<proteinExistence type="inferred from homology"/>
<reference evidence="8 9" key="1">
    <citation type="submission" date="2024-01" db="EMBL/GenBank/DDBJ databases">
        <title>Hyphobacterium bacterium isolated from marine sediment.</title>
        <authorList>
            <person name="Zhao S."/>
        </authorList>
    </citation>
    <scope>NUCLEOTIDE SEQUENCE [LARGE SCALE GENOMIC DNA]</scope>
    <source>
        <strain evidence="8 9">Y60-23</strain>
    </source>
</reference>
<keyword evidence="9" id="KW-1185">Reference proteome</keyword>
<dbReference type="PANTHER" id="PTHR43134">
    <property type="entry name" value="SIGNAL RECOGNITION PARTICLE RECEPTOR SUBUNIT ALPHA"/>
    <property type="match status" value="1"/>
</dbReference>
<dbReference type="SMART" id="SM00962">
    <property type="entry name" value="SRP54"/>
    <property type="match status" value="1"/>
</dbReference>
<protein>
    <submittedName>
        <fullName evidence="8">Flagellar biosynthesis-like protein (FlhF)</fullName>
    </submittedName>
</protein>
<dbReference type="Gene3D" id="3.40.50.300">
    <property type="entry name" value="P-loop containing nucleotide triphosphate hydrolases"/>
    <property type="match status" value="1"/>
</dbReference>
<accession>A0ABU7LXC2</accession>
<evidence type="ECO:0000313" key="8">
    <source>
        <dbReference type="EMBL" id="MEE2566203.1"/>
    </source>
</evidence>
<dbReference type="SUPFAM" id="SSF52540">
    <property type="entry name" value="P-loop containing nucleoside triphosphate hydrolases"/>
    <property type="match status" value="1"/>
</dbReference>
<evidence type="ECO:0000256" key="2">
    <source>
        <dbReference type="ARBA" id="ARBA00008531"/>
    </source>
</evidence>
<evidence type="ECO:0000256" key="6">
    <source>
        <dbReference type="SAM" id="MobiDB-lite"/>
    </source>
</evidence>
<evidence type="ECO:0000256" key="1">
    <source>
        <dbReference type="ARBA" id="ARBA00004413"/>
    </source>
</evidence>
<evidence type="ECO:0000256" key="5">
    <source>
        <dbReference type="ARBA" id="ARBA00023136"/>
    </source>
</evidence>
<organism evidence="8 9">
    <name type="scientific">Hyphobacterium marinum</name>
    <dbReference type="NCBI Taxonomy" id="3116574"/>
    <lineage>
        <taxon>Bacteria</taxon>
        <taxon>Pseudomonadati</taxon>
        <taxon>Pseudomonadota</taxon>
        <taxon>Alphaproteobacteria</taxon>
        <taxon>Maricaulales</taxon>
        <taxon>Maricaulaceae</taxon>
        <taxon>Hyphobacterium</taxon>
    </lineage>
</organism>
<evidence type="ECO:0000256" key="4">
    <source>
        <dbReference type="ARBA" id="ARBA00023134"/>
    </source>
</evidence>
<evidence type="ECO:0000256" key="3">
    <source>
        <dbReference type="ARBA" id="ARBA00022741"/>
    </source>
</evidence>
<dbReference type="RefSeq" id="WP_330195743.1">
    <property type="nucleotide sequence ID" value="NZ_JAZDRO010000002.1"/>
</dbReference>
<dbReference type="InterPro" id="IPR027417">
    <property type="entry name" value="P-loop_NTPase"/>
</dbReference>
<sequence>MRLRTYNAPNLTEAMALVRRDLGSDAVIVSTGDARGGGVEVRAAAEGPRQGDVREAPRLKSAQRPVASGEPAEASERILAALGFHRAPEHAAEALARAAGAYDDAMAPAALAQALEARYGFRPIEPVPALPLLFAGAPGAGKTSALAKIAARAVAEGGQPLLVCADPERAGAEARLRTLASKLQLPCEAVDDPRDLERLVTASETGSILIDAPASNPFDLEDLDMVTAFAAAAEAEILPVIEAGIAPEDADDVAAMFGAIGARRVILTKLDTSRRQGAIIGVGEAGLAYAQISASPYIGSALAPATPLRISRALLDERELPEDLSVMEDEA</sequence>
<gene>
    <name evidence="8" type="ORF">V0U35_05875</name>
</gene>
<keyword evidence="5" id="KW-0472">Membrane</keyword>
<feature type="region of interest" description="Disordered" evidence="6">
    <location>
        <begin position="42"/>
        <end position="71"/>
    </location>
</feature>
<dbReference type="InterPro" id="IPR000897">
    <property type="entry name" value="SRP54_GTPase_dom"/>
</dbReference>
<dbReference type="PANTHER" id="PTHR43134:SF3">
    <property type="entry name" value="FLAGELLAR BIOSYNTHESIS PROTEIN FLHF"/>
    <property type="match status" value="1"/>
</dbReference>
<feature type="compositionally biased region" description="Basic and acidic residues" evidence="6">
    <location>
        <begin position="49"/>
        <end position="58"/>
    </location>
</feature>
<evidence type="ECO:0000259" key="7">
    <source>
        <dbReference type="SMART" id="SM00962"/>
    </source>
</evidence>
<keyword evidence="3" id="KW-0547">Nucleotide-binding</keyword>
<keyword evidence="4" id="KW-0342">GTP-binding</keyword>
<comment type="subcellular location">
    <subcellularLocation>
        <location evidence="1">Cell membrane</location>
        <topology evidence="1">Peripheral membrane protein</topology>
        <orientation evidence="1">Cytoplasmic side</orientation>
    </subcellularLocation>
</comment>
<comment type="similarity">
    <text evidence="2">Belongs to the GTP-binding SRP family.</text>
</comment>
<comment type="caution">
    <text evidence="8">The sequence shown here is derived from an EMBL/GenBank/DDBJ whole genome shotgun (WGS) entry which is preliminary data.</text>
</comment>
<feature type="domain" description="SRP54-type proteins GTP-binding" evidence="7">
    <location>
        <begin position="129"/>
        <end position="316"/>
    </location>
</feature>
<dbReference type="Pfam" id="PF00448">
    <property type="entry name" value="SRP54"/>
    <property type="match status" value="1"/>
</dbReference>
<name>A0ABU7LXC2_9PROT</name>
<dbReference type="Proteomes" id="UP001310692">
    <property type="component" value="Unassembled WGS sequence"/>
</dbReference>